<feature type="chain" id="PRO_5031542215" evidence="1">
    <location>
        <begin position="22"/>
        <end position="119"/>
    </location>
</feature>
<dbReference type="RefSeq" id="WP_169491722.1">
    <property type="nucleotide sequence ID" value="NZ_JABBGM010000001.1"/>
</dbReference>
<keyword evidence="1" id="KW-0732">Signal</keyword>
<reference evidence="2 3" key="1">
    <citation type="submission" date="2020-04" db="EMBL/GenBank/DDBJ databases">
        <title>Novosphingobium sp. TW-4 isolated from soil.</title>
        <authorList>
            <person name="Dahal R.H."/>
            <person name="Chaudhary D.K."/>
        </authorList>
    </citation>
    <scope>NUCLEOTIDE SEQUENCE [LARGE SCALE GENOMIC DNA]</scope>
    <source>
        <strain evidence="2 3">TW-4</strain>
    </source>
</reference>
<proteinExistence type="predicted"/>
<dbReference type="EMBL" id="JABBGM010000001">
    <property type="protein sequence ID" value="NML92480.1"/>
    <property type="molecule type" value="Genomic_DNA"/>
</dbReference>
<evidence type="ECO:0000313" key="3">
    <source>
        <dbReference type="Proteomes" id="UP000583556"/>
    </source>
</evidence>
<evidence type="ECO:0000256" key="1">
    <source>
        <dbReference type="SAM" id="SignalP"/>
    </source>
</evidence>
<dbReference type="Proteomes" id="UP000583556">
    <property type="component" value="Unassembled WGS sequence"/>
</dbReference>
<comment type="caution">
    <text evidence="2">The sequence shown here is derived from an EMBL/GenBank/DDBJ whole genome shotgun (WGS) entry which is preliminary data.</text>
</comment>
<organism evidence="2 3">
    <name type="scientific">Novosphingobium olei</name>
    <dbReference type="NCBI Taxonomy" id="2728851"/>
    <lineage>
        <taxon>Bacteria</taxon>
        <taxon>Pseudomonadati</taxon>
        <taxon>Pseudomonadota</taxon>
        <taxon>Alphaproteobacteria</taxon>
        <taxon>Sphingomonadales</taxon>
        <taxon>Sphingomonadaceae</taxon>
        <taxon>Novosphingobium</taxon>
    </lineage>
</organism>
<dbReference type="AlphaFoldDB" id="A0A7Y0G833"/>
<gene>
    <name evidence="2" type="ORF">HHL27_02195</name>
</gene>
<name>A0A7Y0G833_9SPHN</name>
<evidence type="ECO:0000313" key="2">
    <source>
        <dbReference type="EMBL" id="NML92480.1"/>
    </source>
</evidence>
<feature type="signal peptide" evidence="1">
    <location>
        <begin position="1"/>
        <end position="21"/>
    </location>
</feature>
<accession>A0A7Y0G833</accession>
<sequence>MMKGMLAGIVGIFLLAHPASAKPLSPLDVEAVGRLHNLSYDPINDLDDLLGHGRITARFQIFRFLHGTTASRSITIQYVAHTYMSEDHLVRLKLRARPDGIYQVCAKPDGEGLRCGETQ</sequence>
<keyword evidence="3" id="KW-1185">Reference proteome</keyword>
<protein>
    <submittedName>
        <fullName evidence="2">Uncharacterized protein</fullName>
    </submittedName>
</protein>